<protein>
    <submittedName>
        <fullName evidence="1">Uncharacterized protein</fullName>
    </submittedName>
</protein>
<accession>A0A378NYK1</accession>
<reference evidence="1 2" key="1">
    <citation type="submission" date="2018-06" db="EMBL/GenBank/DDBJ databases">
        <authorList>
            <consortium name="Pathogen Informatics"/>
            <person name="Doyle S."/>
        </authorList>
    </citation>
    <scope>NUCLEOTIDE SEQUENCE [LARGE SCALE GENOMIC DNA]</scope>
    <source>
        <strain evidence="1 2">NCTC10571</strain>
    </source>
</reference>
<sequence>MLPYDRKFNVGRQSEQIFNEELHKMYESTKHLLDVPEDKHSVPEAKLDGSLWLDRSKNELKSYNKATNTWNIIFQKKFQIVDQITNILPPSNPVLGQLWLYNDVLMYFNGSEWKPVKALEQDGSQFNLSIFENFLLVSPLLTREDIISNDYISEDIDEEYLDEVGRTILRINKWKIFSDIDSNLIIKYENRIINQFNKKLSSQIDDEQLVIIEPLGDCITLNEWKIFSDSLDNLIITFNDILVAEWVVDKNLIEAYIIANNLSTEVNNDNEIVNDVSIGNWSFNFNSENNDLYLRYRGVDVSCWSKDGYYPGVPNYSDLTAAKADALLDQYLQGKIDYDNNSKYMETGWTPDIMPAMEEIDPRRLYLYGDTKILVPNIDVDRIFLNESLDFSYKEITKICISYPSQTLNIKKPSLIHINPGKLTKIKKRLFKIDKESSKIYTTSYQTEFYGFHGDSIYGDLLLPEYEKDDGGYIKMSDGIILSYQQSQNYDYVLAISYEFSWFKSTGTLNKVSNNDKTSSYYIQDYAGPITVFTDGFNLEETSFIEDNISKTITINENTDNIDDVSMIHAIKREYGFVRKVDIQNRAIIKVLTPYKKPLIYLNGEAIHPQLNDVEIDGNYIYVKNGLINMTWAIVELFDPINNYDMNLDTGYVNKTDAYGTPIITFDNTKVDEGDGLILYIDGLLIKKEDLNINYAEGFINVDGLSIGQDYILLRDKYNYFYDESKLTPALPVGHLSESLVYINGHLINNATIIDTIYSKEQIKPQALQNEIKCFLDINGNRIEYCYYDDPTDAWLPLNTKEIKEVQTFSYSYENTVRSVKFNVPISKDDDIRTFAFNYANAIGETLVIRNLPSIFNIDDTPYVENQKVFNIKDSYIPNIGSLSVWVNGIRQYDVIEFLDGTGFELPEPVTGVVTYVIERPEKGATTVATREILSEKNVVPNTINVYKTTKPLYPGRVLFYINGIRQPQDAFTILDNYTFLVNDKNDMLIGNPNNYPIESVLNEHGQVVQVKHSMADKILIEVKQDVDRRENFIKLDADTISDISISKYELPIEILEPNDEIMIFIDGLFVGLRRSFGYEVDKNRGVISLGVRRDIEDPTNNKTEITNIDVIDRIINDPLYTYFEGNPDKKLEYENKHGKPYEKKTRNILFDWR</sequence>
<name>A0A378NYK1_9FIRM</name>
<evidence type="ECO:0000313" key="2">
    <source>
        <dbReference type="Proteomes" id="UP000255234"/>
    </source>
</evidence>
<dbReference type="Proteomes" id="UP000255234">
    <property type="component" value="Unassembled WGS sequence"/>
</dbReference>
<evidence type="ECO:0000313" key="1">
    <source>
        <dbReference type="EMBL" id="STY71078.1"/>
    </source>
</evidence>
<dbReference type="AlphaFoldDB" id="A0A378NYK1"/>
<gene>
    <name evidence="1" type="ORF">NCTC10571_01230</name>
</gene>
<proteinExistence type="predicted"/>
<organism evidence="1 2">
    <name type="scientific">Megamonas hypermegale</name>
    <dbReference type="NCBI Taxonomy" id="158847"/>
    <lineage>
        <taxon>Bacteria</taxon>
        <taxon>Bacillati</taxon>
        <taxon>Bacillota</taxon>
        <taxon>Negativicutes</taxon>
        <taxon>Selenomonadales</taxon>
        <taxon>Selenomonadaceae</taxon>
        <taxon>Megamonas</taxon>
    </lineage>
</organism>
<dbReference type="EMBL" id="UGPP01000001">
    <property type="protein sequence ID" value="STY71078.1"/>
    <property type="molecule type" value="Genomic_DNA"/>
</dbReference>